<feature type="signal peptide" evidence="3">
    <location>
        <begin position="1"/>
        <end position="23"/>
    </location>
</feature>
<evidence type="ECO:0000313" key="4">
    <source>
        <dbReference type="EMBL" id="MBY22228.1"/>
    </source>
</evidence>
<gene>
    <name evidence="4" type="ORF">g.73131</name>
</gene>
<feature type="coiled-coil region" evidence="1">
    <location>
        <begin position="129"/>
        <end position="156"/>
    </location>
</feature>
<evidence type="ECO:0000256" key="1">
    <source>
        <dbReference type="SAM" id="Coils"/>
    </source>
</evidence>
<feature type="region of interest" description="Disordered" evidence="2">
    <location>
        <begin position="435"/>
        <end position="478"/>
    </location>
</feature>
<keyword evidence="3" id="KW-0732">Signal</keyword>
<dbReference type="EMBL" id="GGMR01009609">
    <property type="protein sequence ID" value="MBY22228.1"/>
    <property type="molecule type" value="Transcribed_RNA"/>
</dbReference>
<accession>A0A2S2NZ41</accession>
<evidence type="ECO:0000256" key="2">
    <source>
        <dbReference type="SAM" id="MobiDB-lite"/>
    </source>
</evidence>
<feature type="chain" id="PRO_5015784123" evidence="3">
    <location>
        <begin position="24"/>
        <end position="478"/>
    </location>
</feature>
<evidence type="ECO:0000256" key="3">
    <source>
        <dbReference type="SAM" id="SignalP"/>
    </source>
</evidence>
<name>A0A2S2NZ41_SCHGA</name>
<dbReference type="AlphaFoldDB" id="A0A2S2NZ41"/>
<reference evidence="4" key="1">
    <citation type="submission" date="2018-04" db="EMBL/GenBank/DDBJ databases">
        <title>Transcriptome of Schizaphis graminum biotype I.</title>
        <authorList>
            <person name="Scully E.D."/>
            <person name="Geib S.M."/>
            <person name="Palmer N.A."/>
            <person name="Koch K."/>
            <person name="Bradshaw J."/>
            <person name="Heng-Moss T."/>
            <person name="Sarath G."/>
        </authorList>
    </citation>
    <scope>NUCLEOTIDE SEQUENCE</scope>
</reference>
<sequence>MPSLHQAALLVLLLLTATRDGLAAPDITMSIHGDLAGSGTPSSFTVNQVYTLISNIEFRLRDLSNTLRRDQQTERINSRIDVIFNKLSHLEVSNEMWFDKFQQSVMEECGPNHMTRRLDKAQQQLEITLEHMETTLQTVQNHQKELEKEIKKVVDRQTELSTDIQTVRKDINSEFEKHNSNQITFRKQIQDTIANLSQQSKITDRSLSTCSCNQDSDSSQIPDTTTNNNKLATTINNMYNGLKDRSDHISISLKELMENTDKYRRRLDSDRRGVINEFLDSFLEAAIDKITTIQKNSENELEAKFKEHLQLLIDGQNLFMDNCHRLQSNERQIENDMVDILERILDRIDNKSKSESTTLEQIPKTLKTQSSLEEKMFGELSELIKTQSDQVTRTVAYSTNQVLKLHQDLTNISNALMTLNNGGGLSNVTVTTTDMNDRRPLHNIGNSHNSTPSTSKNKPNIDKLSTTMPNKQNHSPHD</sequence>
<protein>
    <submittedName>
        <fullName evidence="4">Uncharacterized protein</fullName>
    </submittedName>
</protein>
<feature type="compositionally biased region" description="Polar residues" evidence="2">
    <location>
        <begin position="444"/>
        <end position="478"/>
    </location>
</feature>
<proteinExistence type="predicted"/>
<keyword evidence="1" id="KW-0175">Coiled coil</keyword>
<organism evidence="4">
    <name type="scientific">Schizaphis graminum</name>
    <name type="common">Green bug aphid</name>
    <dbReference type="NCBI Taxonomy" id="13262"/>
    <lineage>
        <taxon>Eukaryota</taxon>
        <taxon>Metazoa</taxon>
        <taxon>Ecdysozoa</taxon>
        <taxon>Arthropoda</taxon>
        <taxon>Hexapoda</taxon>
        <taxon>Insecta</taxon>
        <taxon>Pterygota</taxon>
        <taxon>Neoptera</taxon>
        <taxon>Paraneoptera</taxon>
        <taxon>Hemiptera</taxon>
        <taxon>Sternorrhyncha</taxon>
        <taxon>Aphidomorpha</taxon>
        <taxon>Aphidoidea</taxon>
        <taxon>Aphididae</taxon>
        <taxon>Aphidini</taxon>
        <taxon>Schizaphis</taxon>
    </lineage>
</organism>